<feature type="transmembrane region" description="Helical" evidence="11">
    <location>
        <begin position="12"/>
        <end position="32"/>
    </location>
</feature>
<dbReference type="InterPro" id="IPR005964">
    <property type="entry name" value="Glc/Gal_transptr_bac"/>
</dbReference>
<keyword evidence="10 11" id="KW-0472">Membrane</keyword>
<keyword evidence="4" id="KW-0813">Transport</keyword>
<feature type="transmembrane region" description="Helical" evidence="11">
    <location>
        <begin position="147"/>
        <end position="167"/>
    </location>
</feature>
<dbReference type="Pfam" id="PF07690">
    <property type="entry name" value="MFS_1"/>
    <property type="match status" value="1"/>
</dbReference>
<dbReference type="InterPro" id="IPR005275">
    <property type="entry name" value="Lfuc_symporter_FucP"/>
</dbReference>
<keyword evidence="8 11" id="KW-0812">Transmembrane</keyword>
<evidence type="ECO:0000256" key="10">
    <source>
        <dbReference type="ARBA" id="ARBA00023136"/>
    </source>
</evidence>
<accession>A0A848MFP0</accession>
<evidence type="ECO:0000256" key="8">
    <source>
        <dbReference type="ARBA" id="ARBA00022692"/>
    </source>
</evidence>
<feature type="domain" description="Major facilitator superfamily (MFS) profile" evidence="12">
    <location>
        <begin position="11"/>
        <end position="412"/>
    </location>
</feature>
<dbReference type="InterPro" id="IPR020846">
    <property type="entry name" value="MFS_dom"/>
</dbReference>
<feature type="transmembrane region" description="Helical" evidence="11">
    <location>
        <begin position="364"/>
        <end position="383"/>
    </location>
</feature>
<name>A0A848MFP0_9GAMM</name>
<dbReference type="GO" id="GO:0015535">
    <property type="term" value="F:fucose:proton symporter activity"/>
    <property type="evidence" value="ECO:0007669"/>
    <property type="project" value="InterPro"/>
</dbReference>
<keyword evidence="9 11" id="KW-1133">Transmembrane helix</keyword>
<dbReference type="InterPro" id="IPR050375">
    <property type="entry name" value="MFS_TsgA-like"/>
</dbReference>
<evidence type="ECO:0000256" key="4">
    <source>
        <dbReference type="ARBA" id="ARBA00022448"/>
    </source>
</evidence>
<dbReference type="CDD" id="cd17394">
    <property type="entry name" value="MFS_FucP_like"/>
    <property type="match status" value="1"/>
</dbReference>
<feature type="transmembrane region" description="Helical" evidence="11">
    <location>
        <begin position="77"/>
        <end position="95"/>
    </location>
</feature>
<evidence type="ECO:0000256" key="6">
    <source>
        <dbReference type="ARBA" id="ARBA00022519"/>
    </source>
</evidence>
<reference evidence="13 14" key="1">
    <citation type="submission" date="2020-01" db="EMBL/GenBank/DDBJ databases">
        <authorList>
            <person name="Lee S.D."/>
        </authorList>
    </citation>
    <scope>NUCLEOTIDE SEQUENCE [LARGE SCALE GENOMIC DNA]</scope>
    <source>
        <strain evidence="13 14">SAP-1</strain>
    </source>
</reference>
<evidence type="ECO:0000256" key="9">
    <source>
        <dbReference type="ARBA" id="ARBA00022989"/>
    </source>
</evidence>
<feature type="transmembrane region" description="Helical" evidence="11">
    <location>
        <begin position="195"/>
        <end position="217"/>
    </location>
</feature>
<keyword evidence="5" id="KW-1003">Cell membrane</keyword>
<feature type="transmembrane region" description="Helical" evidence="11">
    <location>
        <begin position="306"/>
        <end position="325"/>
    </location>
</feature>
<dbReference type="PANTHER" id="PTHR43702">
    <property type="entry name" value="L-FUCOSE-PROTON SYMPORTER"/>
    <property type="match status" value="1"/>
</dbReference>
<protein>
    <submittedName>
        <fullName evidence="13">L-fucose:H+ symporter permease</fullName>
    </submittedName>
</protein>
<comment type="caution">
    <text evidence="13">The sequence shown here is derived from an EMBL/GenBank/DDBJ whole genome shotgun (WGS) entry which is preliminary data.</text>
</comment>
<dbReference type="Proteomes" id="UP000585363">
    <property type="component" value="Unassembled WGS sequence"/>
</dbReference>
<dbReference type="PANTHER" id="PTHR43702:SF3">
    <property type="entry name" value="PROTEIN TSGA"/>
    <property type="match status" value="1"/>
</dbReference>
<feature type="transmembrane region" description="Helical" evidence="11">
    <location>
        <begin position="101"/>
        <end position="126"/>
    </location>
</feature>
<evidence type="ECO:0000256" key="3">
    <source>
        <dbReference type="ARBA" id="ARBA00009120"/>
    </source>
</evidence>
<feature type="transmembrane region" description="Helical" evidence="11">
    <location>
        <begin position="331"/>
        <end position="352"/>
    </location>
</feature>
<comment type="function">
    <text evidence="1">Intake of glucose and galactose.</text>
</comment>
<dbReference type="NCBIfam" id="TIGR00885">
    <property type="entry name" value="fucP"/>
    <property type="match status" value="1"/>
</dbReference>
<dbReference type="RefSeq" id="WP_169401598.1">
    <property type="nucleotide sequence ID" value="NZ_JAADJU010000001.1"/>
</dbReference>
<dbReference type="GO" id="GO:1904659">
    <property type="term" value="P:D-glucose transmembrane transport"/>
    <property type="evidence" value="ECO:0007669"/>
    <property type="project" value="InterPro"/>
</dbReference>
<dbReference type="SUPFAM" id="SSF103473">
    <property type="entry name" value="MFS general substrate transporter"/>
    <property type="match status" value="1"/>
</dbReference>
<evidence type="ECO:0000256" key="2">
    <source>
        <dbReference type="ARBA" id="ARBA00004429"/>
    </source>
</evidence>
<reference evidence="13 14" key="2">
    <citation type="submission" date="2020-06" db="EMBL/GenBank/DDBJ databases">
        <title>Polyphasic characterization of a Rahnella strain isolated from tree sap.</title>
        <authorList>
            <person name="Kim I.S."/>
        </authorList>
    </citation>
    <scope>NUCLEOTIDE SEQUENCE [LARGE SCALE GENOMIC DNA]</scope>
    <source>
        <strain evidence="13 14">SAP-1</strain>
    </source>
</reference>
<evidence type="ECO:0000256" key="11">
    <source>
        <dbReference type="SAM" id="Phobius"/>
    </source>
</evidence>
<evidence type="ECO:0000313" key="13">
    <source>
        <dbReference type="EMBL" id="NMP25933.1"/>
    </source>
</evidence>
<comment type="similarity">
    <text evidence="3">Belongs to the major facilitator superfamily. FHS transporter (TC 2.A.1.7) family.</text>
</comment>
<gene>
    <name evidence="13" type="primary">fucP</name>
    <name evidence="13" type="ORF">GW590_03475</name>
</gene>
<dbReference type="InterPro" id="IPR036259">
    <property type="entry name" value="MFS_trans_sf"/>
</dbReference>
<feature type="transmembrane region" description="Helical" evidence="11">
    <location>
        <begin position="44"/>
        <end position="65"/>
    </location>
</feature>
<evidence type="ECO:0000313" key="14">
    <source>
        <dbReference type="Proteomes" id="UP000585363"/>
    </source>
</evidence>
<comment type="subcellular location">
    <subcellularLocation>
        <location evidence="2">Cell inner membrane</location>
        <topology evidence="2">Multi-pass membrane protein</topology>
    </subcellularLocation>
</comment>
<feature type="transmembrane region" description="Helical" evidence="11">
    <location>
        <begin position="389"/>
        <end position="408"/>
    </location>
</feature>
<organism evidence="13 14">
    <name type="scientific">Rouxiella aceris</name>
    <dbReference type="NCBI Taxonomy" id="2703884"/>
    <lineage>
        <taxon>Bacteria</taxon>
        <taxon>Pseudomonadati</taxon>
        <taxon>Pseudomonadota</taxon>
        <taxon>Gammaproteobacteria</taxon>
        <taxon>Enterobacterales</taxon>
        <taxon>Yersiniaceae</taxon>
        <taxon>Rouxiella</taxon>
    </lineage>
</organism>
<proteinExistence type="inferred from homology"/>
<dbReference type="GO" id="GO:0005354">
    <property type="term" value="F:galactose transmembrane transporter activity"/>
    <property type="evidence" value="ECO:0007669"/>
    <property type="project" value="InterPro"/>
</dbReference>
<evidence type="ECO:0000259" key="12">
    <source>
        <dbReference type="PROSITE" id="PS50850"/>
    </source>
</evidence>
<dbReference type="InterPro" id="IPR011701">
    <property type="entry name" value="MFS"/>
</dbReference>
<feature type="transmembrane region" description="Helical" evidence="11">
    <location>
        <begin position="280"/>
        <end position="299"/>
    </location>
</feature>
<dbReference type="GO" id="GO:0055056">
    <property type="term" value="F:D-glucose transmembrane transporter activity"/>
    <property type="evidence" value="ECO:0007669"/>
    <property type="project" value="InterPro"/>
</dbReference>
<keyword evidence="6" id="KW-0997">Cell inner membrane</keyword>
<dbReference type="Gene3D" id="1.20.1250.20">
    <property type="entry name" value="MFS general substrate transporter like domains"/>
    <property type="match status" value="2"/>
</dbReference>
<keyword evidence="14" id="KW-1185">Reference proteome</keyword>
<keyword evidence="7" id="KW-0762">Sugar transport</keyword>
<evidence type="ECO:0000256" key="7">
    <source>
        <dbReference type="ARBA" id="ARBA00022597"/>
    </source>
</evidence>
<dbReference type="EMBL" id="JAADJU010000001">
    <property type="protein sequence ID" value="NMP25933.1"/>
    <property type="molecule type" value="Genomic_DNA"/>
</dbReference>
<dbReference type="NCBIfam" id="TIGR01272">
    <property type="entry name" value="gluP"/>
    <property type="match status" value="1"/>
</dbReference>
<evidence type="ECO:0000256" key="1">
    <source>
        <dbReference type="ARBA" id="ARBA00003321"/>
    </source>
</evidence>
<dbReference type="PROSITE" id="PS50850">
    <property type="entry name" value="MFS"/>
    <property type="match status" value="1"/>
</dbReference>
<sequence>MHHQSKSYRSSLAILTALFFIWGLITSLNDILVPHLKALFSLNYIQASLIQFCFFFAYFVMSYPAGKIVSKAGYKMGIIFGLLVAACGCALFYPAASMRSYPIFLISLFVLASGLTLLQVSANPFVNSLGSPETAASRLNLTQAFNSLGTTIGPMLGGIFILSSVILTSDQLAALSPQDVQGYLAQEAASVQSPYLVLTAILIAIAIVIGFCRLPKLADEKQSSTSKASHSLWQHKHLIFGVVGIFAYVGAEVSIGSYLINFMQNPAIAGLTALDASQHLALYWGGAMIGRFIGSYVMTRIPANKLLAFNAAIIILLLLSAIFFAGHFGMWAVLSIGLFNSIMFPTIFSLALNKMGSLTGRASGLLCMGIVGGALMPMVQAAIADRFSLLISFTVPVICYLYIAWFGMSGYKTASKN</sequence>
<evidence type="ECO:0000256" key="5">
    <source>
        <dbReference type="ARBA" id="ARBA00022475"/>
    </source>
</evidence>
<feature type="transmembrane region" description="Helical" evidence="11">
    <location>
        <begin position="238"/>
        <end position="260"/>
    </location>
</feature>
<dbReference type="AlphaFoldDB" id="A0A848MFP0"/>
<dbReference type="GO" id="GO:0005886">
    <property type="term" value="C:plasma membrane"/>
    <property type="evidence" value="ECO:0007669"/>
    <property type="project" value="UniProtKB-SubCell"/>
</dbReference>